<dbReference type="EMBL" id="JRNN01000066">
    <property type="protein sequence ID" value="KGF34539.1"/>
    <property type="molecule type" value="Genomic_DNA"/>
</dbReference>
<dbReference type="OrthoDB" id="9779910at2"/>
<dbReference type="InterPro" id="IPR000836">
    <property type="entry name" value="PRTase_dom"/>
</dbReference>
<protein>
    <submittedName>
        <fullName evidence="2">Competence protein ComF</fullName>
    </submittedName>
</protein>
<evidence type="ECO:0000256" key="1">
    <source>
        <dbReference type="ARBA" id="ARBA00008007"/>
    </source>
</evidence>
<dbReference type="SUPFAM" id="SSF53271">
    <property type="entry name" value="PRTase-like"/>
    <property type="match status" value="1"/>
</dbReference>
<dbReference type="PANTHER" id="PTHR47505:SF1">
    <property type="entry name" value="DNA UTILIZATION PROTEIN YHGH"/>
    <property type="match status" value="1"/>
</dbReference>
<organism evidence="2 3">
    <name type="scientific">Hoylesella buccalis DNF00853</name>
    <dbReference type="NCBI Taxonomy" id="1401074"/>
    <lineage>
        <taxon>Bacteria</taxon>
        <taxon>Pseudomonadati</taxon>
        <taxon>Bacteroidota</taxon>
        <taxon>Bacteroidia</taxon>
        <taxon>Bacteroidales</taxon>
        <taxon>Prevotellaceae</taxon>
        <taxon>Hoylesella</taxon>
    </lineage>
</organism>
<proteinExistence type="inferred from homology"/>
<reference evidence="2 3" key="1">
    <citation type="submission" date="2014-07" db="EMBL/GenBank/DDBJ databases">
        <authorList>
            <person name="McCorrison J."/>
            <person name="Sanka R."/>
            <person name="Torralba M."/>
            <person name="Gillis M."/>
            <person name="Haft D.H."/>
            <person name="Methe B."/>
            <person name="Sutton G."/>
            <person name="Nelson K.E."/>
        </authorList>
    </citation>
    <scope>NUCLEOTIDE SEQUENCE [LARGE SCALE GENOMIC DNA]</scope>
    <source>
        <strain evidence="2 3">DNF00853</strain>
    </source>
</reference>
<gene>
    <name evidence="2" type="ORF">HMPREF2137_07025</name>
</gene>
<dbReference type="InterPro" id="IPR051910">
    <property type="entry name" value="ComF/GntX_DNA_util-trans"/>
</dbReference>
<accession>A0A096BMY1</accession>
<dbReference type="InterPro" id="IPR029057">
    <property type="entry name" value="PRTase-like"/>
</dbReference>
<dbReference type="PANTHER" id="PTHR47505">
    <property type="entry name" value="DNA UTILIZATION PROTEIN YHGH"/>
    <property type="match status" value="1"/>
</dbReference>
<dbReference type="Proteomes" id="UP000029556">
    <property type="component" value="Unassembled WGS sequence"/>
</dbReference>
<name>A0A096BMY1_9BACT</name>
<dbReference type="CDD" id="cd06223">
    <property type="entry name" value="PRTases_typeI"/>
    <property type="match status" value="1"/>
</dbReference>
<dbReference type="Gene3D" id="3.40.50.2020">
    <property type="match status" value="1"/>
</dbReference>
<evidence type="ECO:0000313" key="2">
    <source>
        <dbReference type="EMBL" id="KGF34539.1"/>
    </source>
</evidence>
<comment type="similarity">
    <text evidence="1">Belongs to the ComF/GntX family.</text>
</comment>
<dbReference type="RefSeq" id="WP_036872990.1">
    <property type="nucleotide sequence ID" value="NZ_JRNN01000066.1"/>
</dbReference>
<evidence type="ECO:0000313" key="3">
    <source>
        <dbReference type="Proteomes" id="UP000029556"/>
    </source>
</evidence>
<sequence>MISFISRILDLISPRTCVECRRRLTEGEQVLCASCNLHLPRTHYEDDAYDNEMAQLFWACIPIERAAALFFYQARSEASRMIYALKYGDHPEIGEQLGCLTAEEFQAKGFFQGIDCIVPVPLTKSRERQRGYNQSLEIAKGVSQVCGLPIMKHALKRVKFKDSQTHKNRLARTENVEDAFQLAENAGLVGKHVLLIDDIVTTGATICACGKALQRDGRVHVSVLSLGWAKG</sequence>
<comment type="caution">
    <text evidence="2">The sequence shown here is derived from an EMBL/GenBank/DDBJ whole genome shotgun (WGS) entry which is preliminary data.</text>
</comment>
<dbReference type="AlphaFoldDB" id="A0A096BMY1"/>